<name>A0A383TG18_9LACT</name>
<evidence type="ECO:0000313" key="3">
    <source>
        <dbReference type="Proteomes" id="UP000262072"/>
    </source>
</evidence>
<feature type="transmembrane region" description="Helical" evidence="1">
    <location>
        <begin position="54"/>
        <end position="71"/>
    </location>
</feature>
<protein>
    <submittedName>
        <fullName evidence="2">Uncharacterized protein</fullName>
    </submittedName>
</protein>
<keyword evidence="1" id="KW-0812">Transmembrane</keyword>
<proteinExistence type="predicted"/>
<keyword evidence="1" id="KW-1133">Transmembrane helix</keyword>
<sequence length="72" mass="8180">MNQIILAGKAKIALPAIFLKSFTGILFKGNVIDCRKFFSLLALSRLLQLLNRKIPINRVIYAFMGIFLFFGM</sequence>
<gene>
    <name evidence="2" type="ORF">TART1_2117</name>
</gene>
<evidence type="ECO:0000313" key="2">
    <source>
        <dbReference type="EMBL" id="SYZ79290.1"/>
    </source>
</evidence>
<accession>A0A383TG18</accession>
<reference evidence="3" key="1">
    <citation type="submission" date="2018-05" db="EMBL/GenBank/DDBJ databases">
        <authorList>
            <person name="Strepis N."/>
        </authorList>
    </citation>
    <scope>NUCLEOTIDE SEQUENCE [LARGE SCALE GENOMIC DNA]</scope>
</reference>
<keyword evidence="1" id="KW-0472">Membrane</keyword>
<dbReference type="EMBL" id="UNRR01000027">
    <property type="protein sequence ID" value="SYZ79290.1"/>
    <property type="molecule type" value="Genomic_DNA"/>
</dbReference>
<organism evidence="2 3">
    <name type="scientific">Trichococcus shcherbakoviae</name>
    <dbReference type="NCBI Taxonomy" id="2094020"/>
    <lineage>
        <taxon>Bacteria</taxon>
        <taxon>Bacillati</taxon>
        <taxon>Bacillota</taxon>
        <taxon>Bacilli</taxon>
        <taxon>Lactobacillales</taxon>
        <taxon>Carnobacteriaceae</taxon>
        <taxon>Trichococcus</taxon>
    </lineage>
</organism>
<evidence type="ECO:0000256" key="1">
    <source>
        <dbReference type="SAM" id="Phobius"/>
    </source>
</evidence>
<dbReference type="Proteomes" id="UP000262072">
    <property type="component" value="Unassembled WGS sequence"/>
</dbReference>
<dbReference type="AlphaFoldDB" id="A0A383TG18"/>